<feature type="transmembrane region" description="Helical" evidence="5">
    <location>
        <begin position="437"/>
        <end position="460"/>
    </location>
</feature>
<evidence type="ECO:0000256" key="1">
    <source>
        <dbReference type="ARBA" id="ARBA00004141"/>
    </source>
</evidence>
<feature type="transmembrane region" description="Helical" evidence="5">
    <location>
        <begin position="783"/>
        <end position="800"/>
    </location>
</feature>
<evidence type="ECO:0000259" key="6">
    <source>
        <dbReference type="PROSITE" id="PS50850"/>
    </source>
</evidence>
<feature type="transmembrane region" description="Helical" evidence="5">
    <location>
        <begin position="1370"/>
        <end position="1393"/>
    </location>
</feature>
<feature type="transmembrane region" description="Helical" evidence="5">
    <location>
        <begin position="1094"/>
        <end position="1111"/>
    </location>
</feature>
<feature type="transmembrane region" description="Helical" evidence="5">
    <location>
        <begin position="748"/>
        <end position="771"/>
    </location>
</feature>
<dbReference type="Proteomes" id="UP001152622">
    <property type="component" value="Chromosome 17"/>
</dbReference>
<dbReference type="InterPro" id="IPR036259">
    <property type="entry name" value="MFS_trans_sf"/>
</dbReference>
<feature type="transmembrane region" description="Helical" evidence="5">
    <location>
        <begin position="1596"/>
        <end position="1618"/>
    </location>
</feature>
<dbReference type="PROSITE" id="PS50850">
    <property type="entry name" value="MFS"/>
    <property type="match status" value="1"/>
</dbReference>
<name>A0A9Q1IGW1_SYNKA</name>
<dbReference type="InterPro" id="IPR005828">
    <property type="entry name" value="MFS_sugar_transport-like"/>
</dbReference>
<feature type="transmembrane region" description="Helical" evidence="5">
    <location>
        <begin position="1652"/>
        <end position="1675"/>
    </location>
</feature>
<feature type="transmembrane region" description="Helical" evidence="5">
    <location>
        <begin position="1428"/>
        <end position="1455"/>
    </location>
</feature>
<feature type="transmembrane region" description="Helical" evidence="5">
    <location>
        <begin position="1156"/>
        <end position="1177"/>
    </location>
</feature>
<dbReference type="PANTHER" id="PTHR23503">
    <property type="entry name" value="SOLUTE CARRIER FAMILY 2"/>
    <property type="match status" value="1"/>
</dbReference>
<dbReference type="Gene3D" id="1.20.1250.20">
    <property type="entry name" value="MFS general substrate transporter like domains"/>
    <property type="match status" value="12"/>
</dbReference>
<feature type="transmembrane region" description="Helical" evidence="5">
    <location>
        <begin position="472"/>
        <end position="489"/>
    </location>
</feature>
<evidence type="ECO:0000313" key="7">
    <source>
        <dbReference type="EMBL" id="KAJ8339089.1"/>
    </source>
</evidence>
<feature type="transmembrane region" description="Helical" evidence="5">
    <location>
        <begin position="126"/>
        <end position="149"/>
    </location>
</feature>
<feature type="transmembrane region" description="Helical" evidence="5">
    <location>
        <begin position="250"/>
        <end position="271"/>
    </location>
</feature>
<gene>
    <name evidence="7" type="ORF">SKAU_G00358750</name>
</gene>
<accession>A0A9Q1IGW1</accession>
<comment type="subcellular location">
    <subcellularLocation>
        <location evidence="1">Membrane</location>
        <topology evidence="1">Multi-pass membrane protein</topology>
    </subcellularLocation>
</comment>
<evidence type="ECO:0000256" key="3">
    <source>
        <dbReference type="ARBA" id="ARBA00022989"/>
    </source>
</evidence>
<feature type="transmembrane region" description="Helical" evidence="5">
    <location>
        <begin position="495"/>
        <end position="522"/>
    </location>
</feature>
<feature type="transmembrane region" description="Helical" evidence="5">
    <location>
        <begin position="41"/>
        <end position="63"/>
    </location>
</feature>
<feature type="domain" description="Major facilitator superfamily (MFS) profile" evidence="6">
    <location>
        <begin position="1"/>
        <end position="277"/>
    </location>
</feature>
<dbReference type="SUPFAM" id="SSF103473">
    <property type="entry name" value="MFS general substrate transporter"/>
    <property type="match status" value="6"/>
</dbReference>
<evidence type="ECO:0000313" key="8">
    <source>
        <dbReference type="Proteomes" id="UP001152622"/>
    </source>
</evidence>
<feature type="transmembrane region" description="Helical" evidence="5">
    <location>
        <begin position="1749"/>
        <end position="1770"/>
    </location>
</feature>
<protein>
    <recommendedName>
        <fullName evidence="6">Major facilitator superfamily (MFS) profile domain-containing protein</fullName>
    </recommendedName>
</protein>
<evidence type="ECO:0000256" key="2">
    <source>
        <dbReference type="ARBA" id="ARBA00022692"/>
    </source>
</evidence>
<feature type="transmembrane region" description="Helical" evidence="5">
    <location>
        <begin position="806"/>
        <end position="833"/>
    </location>
</feature>
<keyword evidence="2 5" id="KW-0812">Transmembrane</keyword>
<keyword evidence="8" id="KW-1185">Reference proteome</keyword>
<feature type="transmembrane region" description="Helical" evidence="5">
    <location>
        <begin position="1467"/>
        <end position="1488"/>
    </location>
</feature>
<keyword evidence="4 5" id="KW-0472">Membrane</keyword>
<dbReference type="OrthoDB" id="4540492at2759"/>
<dbReference type="Pfam" id="PF00083">
    <property type="entry name" value="Sugar_tr"/>
    <property type="match status" value="7"/>
</dbReference>
<feature type="transmembrane region" description="Helical" evidence="5">
    <location>
        <begin position="974"/>
        <end position="996"/>
    </location>
</feature>
<feature type="transmembrane region" description="Helical" evidence="5">
    <location>
        <begin position="1776"/>
        <end position="1797"/>
    </location>
</feature>
<feature type="transmembrane region" description="Helical" evidence="5">
    <location>
        <begin position="1117"/>
        <end position="1144"/>
    </location>
</feature>
<evidence type="ECO:0000256" key="4">
    <source>
        <dbReference type="ARBA" id="ARBA00023136"/>
    </source>
</evidence>
<feature type="transmembrane region" description="Helical" evidence="5">
    <location>
        <begin position="222"/>
        <end position="244"/>
    </location>
</feature>
<dbReference type="GO" id="GO:0070837">
    <property type="term" value="P:dehydroascorbic acid transport"/>
    <property type="evidence" value="ECO:0007669"/>
    <property type="project" value="TreeGrafter"/>
</dbReference>
<dbReference type="PANTHER" id="PTHR23503:SF54">
    <property type="entry name" value="MAJOR FACILITATOR SUPERFAMILY (MFS) PROFILE DOMAIN-CONTAINING PROTEIN"/>
    <property type="match status" value="1"/>
</dbReference>
<feature type="transmembrane region" description="Helical" evidence="5">
    <location>
        <begin position="1183"/>
        <end position="1204"/>
    </location>
</feature>
<dbReference type="GO" id="GO:0005886">
    <property type="term" value="C:plasma membrane"/>
    <property type="evidence" value="ECO:0007669"/>
    <property type="project" value="TreeGrafter"/>
</dbReference>
<feature type="transmembrane region" description="Helical" evidence="5">
    <location>
        <begin position="184"/>
        <end position="201"/>
    </location>
</feature>
<feature type="transmembrane region" description="Helical" evidence="5">
    <location>
        <begin position="1687"/>
        <end position="1704"/>
    </location>
</feature>
<feature type="transmembrane region" description="Helical" evidence="5">
    <location>
        <begin position="1285"/>
        <end position="1307"/>
    </location>
</feature>
<comment type="caution">
    <text evidence="7">The sequence shown here is derived from an EMBL/GenBank/DDBJ whole genome shotgun (WGS) entry which is preliminary data.</text>
</comment>
<dbReference type="EMBL" id="JAINUF010000017">
    <property type="protein sequence ID" value="KAJ8339089.1"/>
    <property type="molecule type" value="Genomic_DNA"/>
</dbReference>
<feature type="transmembrane region" description="Helical" evidence="5">
    <location>
        <begin position="872"/>
        <end position="893"/>
    </location>
</feature>
<feature type="transmembrane region" description="Helical" evidence="5">
    <location>
        <begin position="1710"/>
        <end position="1737"/>
    </location>
</feature>
<dbReference type="GO" id="GO:0055056">
    <property type="term" value="F:D-glucose transmembrane transporter activity"/>
    <property type="evidence" value="ECO:0007669"/>
    <property type="project" value="TreeGrafter"/>
</dbReference>
<feature type="transmembrane region" description="Helical" evidence="5">
    <location>
        <begin position="1059"/>
        <end position="1082"/>
    </location>
</feature>
<feature type="transmembrane region" description="Helical" evidence="5">
    <location>
        <begin position="1405"/>
        <end position="1422"/>
    </location>
</feature>
<feature type="transmembrane region" description="Helical" evidence="5">
    <location>
        <begin position="663"/>
        <end position="685"/>
    </location>
</feature>
<feature type="transmembrane region" description="Helical" evidence="5">
    <location>
        <begin position="161"/>
        <end position="178"/>
    </location>
</feature>
<sequence length="1830" mass="207671">MECAPRRLRGMVGVTVTTFGSMGKFFGQLMGLREVLGSEEWWPWLLAFPGLTAAIQLLTLPFFPESPRYLLLDRGDRQGCERAMEWLWGRRSYDSEIQDMLKEHVALRGARSQSVLELALNRAERWQFLTLLATFTSLQLCGINAAAVIENTGKRILFFRGYMSMSAILGLLTVTLNLQGQVTWMPYCSMVLIFTFIFFFSSGPAGITASLPGDIFMQSSKAAAFTIGSSLNWTGLFLIGMLFPLMVENMGPYCFLIFLGFCFFSGVFVWLNVPETKNRTPLEITEEFRKMHTRHQKHEPGVSLTVHTMYIMECAPRTLRGMVGVTVTTFSSMGKFFGQLMGLREVLGSEEWWPWLLAFPGLTAAIQLLTLPFFPESPRYLLLDRGDRQGCERAMEWLWGKRSYDSEIQDMLKEHVALRGVRSQSVLELALNRAERWQFLTLLVTFISVQLCGINAAAVIENTGKRILFFRGYMSMSAILGLLTVTLNLQGQVTWMPYCSMVLIFTFIFFFSSGPVGITASLPGEIFMQSSKAAAFTIGFSLSWTGLFLIGMLFPLMVENMGPYCFLIFLGFCFFSGVFVWLNVPETKNRTPLEIREEFRKMHTRHQKHEPGVSLTVHTMYIMECAPRTLRGMVGVTATTFASMGKFFGQLMGLREVLGSEEWWPWLLAFPGLTAAIQLLTLPFFPESPRYLLLDRGDRQGCERAMEWLWGKRSYDSEIQDMLKEHVALRGVRSQSVLELALNRAERWQFLTLLVTFISVQLCGINAAAVIENTGKRILFFRGYMSMSAILGLLTVTLNLQGQVTWMPYCSMVLIFTFIFFFSSGPVGITASLPGEIFMQSSKAAAFTIGFSLSWTGLFLIGMLFPLMVENMGPYCFLIFLGFCFFSGVFVWLNVPETKNRTPLEIREEFRKMHTRHQKHEPGVSLTVHTMYIMECAPRTLRGMVGVTVTTFSSMGKFFGQLMGLREVLGSEEWWPWLLAFPGLTAAIQLLTLPFFPESPRYLLLDRGDRQGCERAMEWLWGRRSYDSEIQDMLKEHVALRGVRSQSVLELALNRAERWQFLTLLVTFISVQLCGINAAAVIENTGKRILFFRGYMSMSAILGLLTVTLNLQGQVTWMPYCSMVLIFTFIFFFSSGPVGITASLPGEIFMQSSKAAAFTIGFSLSWTGLFLIGMLFPLMVENMGPYCFLIFLGFCFFSGVFVWLNVPETKNRTPLEIREEFRKMHTRHQKHEPGVSLTVHTMYIMECAPRTLRGMVGVTVTTFSSMGKFFGQLMGLREVLGSEEWWPWLLAFPGLTAAIQLLTLPFFPESPRYLLLDRGDRQGCERAMEWLWGRRSYDSEIQDMLKEHVALRGARSQSVLELALNRAERWQFLTLLVTFISVQLCGINAAAVIENTGKRILFFRGYMSMSAILGLLTVTLNLQGQVTWMPYCSMVLIFTFIFFFSSGPVGITASLPGEIFMQSSKAAAFTIGFSLSWTGLFLIGMLFPLMVENMGPYCFLIFLGFCFFSGVFVWLNVPETKNRTPLEIREEFRKMHTRHQKHEPGVSLTVHTLYIMECAPRTLRGMVGVTATTFASMGKFFGQLMGLREVLGSEEWWPWLLAFPGLTAAIQLLTLPFFPESPRYLLLDRGDRQGSTSLYGELELALNRAERWQFLTLLVTFISVQLCGINAAAVIENTGKRILFFRGYMSMSAILGLLTVTLNLQGQVTWMPYCSMVLIFTFIFFFSSGPVAITASLPGEIFMQSSKAAAFTIGFSLSWTGLFLIGMLFPLMVENMGPYCFLIFLGFCFFSGVFVWLNVPETKNRTLLEITEEFRKMHTRHQKHELDDTF</sequence>
<feature type="transmembrane region" description="Helical" evidence="5">
    <location>
        <begin position="352"/>
        <end position="374"/>
    </location>
</feature>
<feature type="transmembrane region" description="Helical" evidence="5">
    <location>
        <begin position="845"/>
        <end position="866"/>
    </location>
</feature>
<keyword evidence="3 5" id="KW-1133">Transmembrane helix</keyword>
<dbReference type="GO" id="GO:0046323">
    <property type="term" value="P:D-glucose import"/>
    <property type="evidence" value="ECO:0007669"/>
    <property type="project" value="TreeGrafter"/>
</dbReference>
<dbReference type="InterPro" id="IPR020846">
    <property type="entry name" value="MFS_dom"/>
</dbReference>
<reference evidence="7" key="1">
    <citation type="journal article" date="2023" name="Science">
        <title>Genome structures resolve the early diversification of teleost fishes.</title>
        <authorList>
            <person name="Parey E."/>
            <person name="Louis A."/>
            <person name="Montfort J."/>
            <person name="Bouchez O."/>
            <person name="Roques C."/>
            <person name="Iampietro C."/>
            <person name="Lluch J."/>
            <person name="Castinel A."/>
            <person name="Donnadieu C."/>
            <person name="Desvignes T."/>
            <person name="Floi Bucao C."/>
            <person name="Jouanno E."/>
            <person name="Wen M."/>
            <person name="Mejri S."/>
            <person name="Dirks R."/>
            <person name="Jansen H."/>
            <person name="Henkel C."/>
            <person name="Chen W.J."/>
            <person name="Zahm M."/>
            <person name="Cabau C."/>
            <person name="Klopp C."/>
            <person name="Thompson A.W."/>
            <person name="Robinson-Rechavi M."/>
            <person name="Braasch I."/>
            <person name="Lecointre G."/>
            <person name="Bobe J."/>
            <person name="Postlethwait J.H."/>
            <person name="Berthelot C."/>
            <person name="Roest Crollius H."/>
            <person name="Guiguen Y."/>
        </authorList>
    </citation>
    <scope>NUCLEOTIDE SEQUENCE</scope>
    <source>
        <strain evidence="7">WJC10195</strain>
    </source>
</reference>
<feature type="transmembrane region" description="Helical" evidence="5">
    <location>
        <begin position="1494"/>
        <end position="1515"/>
    </location>
</feature>
<feature type="transmembrane region" description="Helical" evidence="5">
    <location>
        <begin position="561"/>
        <end position="582"/>
    </location>
</feature>
<proteinExistence type="predicted"/>
<dbReference type="InterPro" id="IPR045263">
    <property type="entry name" value="GLUT"/>
</dbReference>
<feature type="transmembrane region" description="Helical" evidence="5">
    <location>
        <begin position="534"/>
        <end position="555"/>
    </location>
</feature>
<organism evidence="7 8">
    <name type="scientific">Synaphobranchus kaupii</name>
    <name type="common">Kaup's arrowtooth eel</name>
    <dbReference type="NCBI Taxonomy" id="118154"/>
    <lineage>
        <taxon>Eukaryota</taxon>
        <taxon>Metazoa</taxon>
        <taxon>Chordata</taxon>
        <taxon>Craniata</taxon>
        <taxon>Vertebrata</taxon>
        <taxon>Euteleostomi</taxon>
        <taxon>Actinopterygii</taxon>
        <taxon>Neopterygii</taxon>
        <taxon>Teleostei</taxon>
        <taxon>Anguilliformes</taxon>
        <taxon>Synaphobranchidae</taxon>
        <taxon>Synaphobranchus</taxon>
    </lineage>
</organism>
<evidence type="ECO:0000256" key="5">
    <source>
        <dbReference type="SAM" id="Phobius"/>
    </source>
</evidence>